<evidence type="ECO:0000313" key="3">
    <source>
        <dbReference type="Proteomes" id="UP001321760"/>
    </source>
</evidence>
<reference evidence="2" key="2">
    <citation type="submission" date="2023-05" db="EMBL/GenBank/DDBJ databases">
        <authorList>
            <consortium name="Lawrence Berkeley National Laboratory"/>
            <person name="Steindorff A."/>
            <person name="Hensen N."/>
            <person name="Bonometti L."/>
            <person name="Westerberg I."/>
            <person name="Brannstrom I.O."/>
            <person name="Guillou S."/>
            <person name="Cros-Aarteil S."/>
            <person name="Calhoun S."/>
            <person name="Haridas S."/>
            <person name="Kuo A."/>
            <person name="Mondo S."/>
            <person name="Pangilinan J."/>
            <person name="Riley R."/>
            <person name="Labutti K."/>
            <person name="Andreopoulos B."/>
            <person name="Lipzen A."/>
            <person name="Chen C."/>
            <person name="Yanf M."/>
            <person name="Daum C."/>
            <person name="Ng V."/>
            <person name="Clum A."/>
            <person name="Ohm R."/>
            <person name="Martin F."/>
            <person name="Silar P."/>
            <person name="Natvig D."/>
            <person name="Lalanne C."/>
            <person name="Gautier V."/>
            <person name="Ament-Velasquez S.L."/>
            <person name="Kruys A."/>
            <person name="Hutchinson M.I."/>
            <person name="Powell A.J."/>
            <person name="Barry K."/>
            <person name="Miller A.N."/>
            <person name="Grigoriev I.V."/>
            <person name="Debuchy R."/>
            <person name="Gladieux P."/>
            <person name="Thoren M.H."/>
            <person name="Johannesson H."/>
        </authorList>
    </citation>
    <scope>NUCLEOTIDE SEQUENCE</scope>
    <source>
        <strain evidence="2">PSN243</strain>
    </source>
</reference>
<sequence>MVGSWLLRPFSLFFFSTLIIVFYSSNLSAPTDCADCLRIFYSVFNTTWAFWSAICRARFS</sequence>
<evidence type="ECO:0000313" key="2">
    <source>
        <dbReference type="EMBL" id="KAK4445832.1"/>
    </source>
</evidence>
<dbReference type="AlphaFoldDB" id="A0AAV9GCC5"/>
<keyword evidence="1" id="KW-0732">Signal</keyword>
<feature type="chain" id="PRO_5043742995" evidence="1">
    <location>
        <begin position="34"/>
        <end position="60"/>
    </location>
</feature>
<gene>
    <name evidence="2" type="ORF">QBC34DRAFT_412741</name>
</gene>
<accession>A0AAV9GCC5</accession>
<comment type="caution">
    <text evidence="2">The sequence shown here is derived from an EMBL/GenBank/DDBJ whole genome shotgun (WGS) entry which is preliminary data.</text>
</comment>
<keyword evidence="3" id="KW-1185">Reference proteome</keyword>
<feature type="signal peptide" evidence="1">
    <location>
        <begin position="1"/>
        <end position="33"/>
    </location>
</feature>
<reference evidence="2" key="1">
    <citation type="journal article" date="2023" name="Mol. Phylogenet. Evol.">
        <title>Genome-scale phylogeny and comparative genomics of the fungal order Sordariales.</title>
        <authorList>
            <person name="Hensen N."/>
            <person name="Bonometti L."/>
            <person name="Westerberg I."/>
            <person name="Brannstrom I.O."/>
            <person name="Guillou S."/>
            <person name="Cros-Aarteil S."/>
            <person name="Calhoun S."/>
            <person name="Haridas S."/>
            <person name="Kuo A."/>
            <person name="Mondo S."/>
            <person name="Pangilinan J."/>
            <person name="Riley R."/>
            <person name="LaButti K."/>
            <person name="Andreopoulos B."/>
            <person name="Lipzen A."/>
            <person name="Chen C."/>
            <person name="Yan M."/>
            <person name="Daum C."/>
            <person name="Ng V."/>
            <person name="Clum A."/>
            <person name="Steindorff A."/>
            <person name="Ohm R.A."/>
            <person name="Martin F."/>
            <person name="Silar P."/>
            <person name="Natvig D.O."/>
            <person name="Lalanne C."/>
            <person name="Gautier V."/>
            <person name="Ament-Velasquez S.L."/>
            <person name="Kruys A."/>
            <person name="Hutchinson M.I."/>
            <person name="Powell A.J."/>
            <person name="Barry K."/>
            <person name="Miller A.N."/>
            <person name="Grigoriev I.V."/>
            <person name="Debuchy R."/>
            <person name="Gladieux P."/>
            <person name="Hiltunen Thoren M."/>
            <person name="Johannesson H."/>
        </authorList>
    </citation>
    <scope>NUCLEOTIDE SEQUENCE</scope>
    <source>
        <strain evidence="2">PSN243</strain>
    </source>
</reference>
<proteinExistence type="predicted"/>
<evidence type="ECO:0000256" key="1">
    <source>
        <dbReference type="SAM" id="SignalP"/>
    </source>
</evidence>
<dbReference type="EMBL" id="MU865962">
    <property type="protein sequence ID" value="KAK4445832.1"/>
    <property type="molecule type" value="Genomic_DNA"/>
</dbReference>
<name>A0AAV9GCC5_9PEZI</name>
<protein>
    <submittedName>
        <fullName evidence="2">Uncharacterized protein</fullName>
    </submittedName>
</protein>
<organism evidence="2 3">
    <name type="scientific">Podospora aff. communis PSN243</name>
    <dbReference type="NCBI Taxonomy" id="3040156"/>
    <lineage>
        <taxon>Eukaryota</taxon>
        <taxon>Fungi</taxon>
        <taxon>Dikarya</taxon>
        <taxon>Ascomycota</taxon>
        <taxon>Pezizomycotina</taxon>
        <taxon>Sordariomycetes</taxon>
        <taxon>Sordariomycetidae</taxon>
        <taxon>Sordariales</taxon>
        <taxon>Podosporaceae</taxon>
        <taxon>Podospora</taxon>
    </lineage>
</organism>
<dbReference type="Proteomes" id="UP001321760">
    <property type="component" value="Unassembled WGS sequence"/>
</dbReference>